<dbReference type="EMBL" id="JH930469">
    <property type="protein sequence ID" value="EKM58924.1"/>
    <property type="molecule type" value="Genomic_DNA"/>
</dbReference>
<sequence length="71" mass="8528">MYLAGIRQIHYADFERVSFNYMLYDALIKQKERDDASTNGKERDSAMEAPRRRRKRKRDSGNRQANKRAYI</sequence>
<organism evidence="2 3">
    <name type="scientific">Phanerochaete carnosa (strain HHB-10118-sp)</name>
    <name type="common">White-rot fungus</name>
    <name type="synonym">Peniophora carnosa</name>
    <dbReference type="NCBI Taxonomy" id="650164"/>
    <lineage>
        <taxon>Eukaryota</taxon>
        <taxon>Fungi</taxon>
        <taxon>Dikarya</taxon>
        <taxon>Basidiomycota</taxon>
        <taxon>Agaricomycotina</taxon>
        <taxon>Agaricomycetes</taxon>
        <taxon>Polyporales</taxon>
        <taxon>Phanerochaetaceae</taxon>
        <taxon>Phanerochaete</taxon>
    </lineage>
</organism>
<reference evidence="2 3" key="1">
    <citation type="journal article" date="2012" name="BMC Genomics">
        <title>Comparative genomics of the white-rot fungi, Phanerochaete carnosa and P. chrysosporium, to elucidate the genetic basis of the distinct wood types they colonize.</title>
        <authorList>
            <person name="Suzuki H."/>
            <person name="MacDonald J."/>
            <person name="Syed K."/>
            <person name="Salamov A."/>
            <person name="Hori C."/>
            <person name="Aerts A."/>
            <person name="Henrissat B."/>
            <person name="Wiebenga A."/>
            <person name="vanKuyk P.A."/>
            <person name="Barry K."/>
            <person name="Lindquist E."/>
            <person name="LaButti K."/>
            <person name="Lapidus A."/>
            <person name="Lucas S."/>
            <person name="Coutinho P."/>
            <person name="Gong Y."/>
            <person name="Samejima M."/>
            <person name="Mahadevan R."/>
            <person name="Abou-Zaid M."/>
            <person name="de Vries R.P."/>
            <person name="Igarashi K."/>
            <person name="Yadav J.S."/>
            <person name="Grigoriev I.V."/>
            <person name="Master E.R."/>
        </authorList>
    </citation>
    <scope>NUCLEOTIDE SEQUENCE [LARGE SCALE GENOMIC DNA]</scope>
    <source>
        <strain evidence="2 3">HHB-10118-sp</strain>
    </source>
</reference>
<dbReference type="KEGG" id="pco:PHACADRAFT_249043"/>
<feature type="compositionally biased region" description="Basic and acidic residues" evidence="1">
    <location>
        <begin position="32"/>
        <end position="50"/>
    </location>
</feature>
<keyword evidence="3" id="KW-1185">Reference proteome</keyword>
<protein>
    <submittedName>
        <fullName evidence="2">Uncharacterized protein</fullName>
    </submittedName>
</protein>
<accession>K5WIJ5</accession>
<dbReference type="HOGENOM" id="CLU_2740867_0_0_1"/>
<proteinExistence type="predicted"/>
<dbReference type="InParanoid" id="K5WIJ5"/>
<dbReference type="AlphaFoldDB" id="K5WIJ5"/>
<dbReference type="GeneID" id="18914543"/>
<name>K5WIJ5_PHACS</name>
<dbReference type="Proteomes" id="UP000008370">
    <property type="component" value="Unassembled WGS sequence"/>
</dbReference>
<dbReference type="RefSeq" id="XP_007391512.1">
    <property type="nucleotide sequence ID" value="XM_007391450.1"/>
</dbReference>
<evidence type="ECO:0000313" key="2">
    <source>
        <dbReference type="EMBL" id="EKM58924.1"/>
    </source>
</evidence>
<evidence type="ECO:0000256" key="1">
    <source>
        <dbReference type="SAM" id="MobiDB-lite"/>
    </source>
</evidence>
<gene>
    <name evidence="2" type="ORF">PHACADRAFT_249043</name>
</gene>
<feature type="region of interest" description="Disordered" evidence="1">
    <location>
        <begin position="32"/>
        <end position="71"/>
    </location>
</feature>
<evidence type="ECO:0000313" key="3">
    <source>
        <dbReference type="Proteomes" id="UP000008370"/>
    </source>
</evidence>